<evidence type="ECO:0000313" key="8">
    <source>
        <dbReference type="Proteomes" id="UP000035996"/>
    </source>
</evidence>
<protein>
    <recommendedName>
        <fullName evidence="9">Molybdenum ABC transporter substrate-binding protein</fullName>
    </recommendedName>
</protein>
<evidence type="ECO:0000256" key="5">
    <source>
        <dbReference type="PIRSR" id="PIRSR004846-1"/>
    </source>
</evidence>
<dbReference type="OrthoDB" id="9785015at2"/>
<dbReference type="PANTHER" id="PTHR30632">
    <property type="entry name" value="MOLYBDATE-BINDING PERIPLASMIC PROTEIN"/>
    <property type="match status" value="1"/>
</dbReference>
<feature type="signal peptide" evidence="6">
    <location>
        <begin position="1"/>
        <end position="21"/>
    </location>
</feature>
<evidence type="ECO:0000313" key="7">
    <source>
        <dbReference type="EMBL" id="KMM37195.1"/>
    </source>
</evidence>
<feature type="binding site" evidence="5">
    <location>
        <position position="142"/>
    </location>
    <ligand>
        <name>molybdate</name>
        <dbReference type="ChEBI" id="CHEBI:36264"/>
    </ligand>
</feature>
<dbReference type="InterPro" id="IPR005950">
    <property type="entry name" value="ModA"/>
</dbReference>
<evidence type="ECO:0000256" key="3">
    <source>
        <dbReference type="ARBA" id="ARBA00022723"/>
    </source>
</evidence>
<dbReference type="SUPFAM" id="SSF53850">
    <property type="entry name" value="Periplasmic binding protein-like II"/>
    <property type="match status" value="1"/>
</dbReference>
<gene>
    <name evidence="7" type="ORF">AB986_15095</name>
</gene>
<dbReference type="RefSeq" id="WP_048312045.1">
    <property type="nucleotide sequence ID" value="NZ_CP119526.1"/>
</dbReference>
<dbReference type="Pfam" id="PF13531">
    <property type="entry name" value="SBP_bac_11"/>
    <property type="match status" value="1"/>
</dbReference>
<feature type="binding site" evidence="5">
    <location>
        <position position="34"/>
    </location>
    <ligand>
        <name>molybdate</name>
        <dbReference type="ChEBI" id="CHEBI:36264"/>
    </ligand>
</feature>
<keyword evidence="3 5" id="KW-0479">Metal-binding</keyword>
<dbReference type="GO" id="GO:0030973">
    <property type="term" value="F:molybdate ion binding"/>
    <property type="evidence" value="ECO:0007669"/>
    <property type="project" value="TreeGrafter"/>
</dbReference>
<dbReference type="Proteomes" id="UP000035996">
    <property type="component" value="Unassembled WGS sequence"/>
</dbReference>
<proteinExistence type="inferred from homology"/>
<reference evidence="7" key="1">
    <citation type="submission" date="2015-06" db="EMBL/GenBank/DDBJ databases">
        <authorList>
            <person name="Liu B."/>
            <person name="Wang J."/>
            <person name="Zhu Y."/>
            <person name="Liu G."/>
            <person name="Chen Q."/>
            <person name="Zheng C."/>
            <person name="Che J."/>
            <person name="Ge C."/>
            <person name="Shi H."/>
            <person name="Pan Z."/>
            <person name="Liu X."/>
        </authorList>
    </citation>
    <scope>NUCLEOTIDE SEQUENCE [LARGE SCALE GENOMIC DNA]</scope>
    <source>
        <strain evidence="7">DSM 16346</strain>
    </source>
</reference>
<dbReference type="Gene3D" id="3.40.190.10">
    <property type="entry name" value="Periplasmic binding protein-like II"/>
    <property type="match status" value="2"/>
</dbReference>
<dbReference type="GO" id="GO:0015689">
    <property type="term" value="P:molybdate ion transport"/>
    <property type="evidence" value="ECO:0007669"/>
    <property type="project" value="InterPro"/>
</dbReference>
<keyword evidence="8" id="KW-1185">Reference proteome</keyword>
<evidence type="ECO:0008006" key="9">
    <source>
        <dbReference type="Google" id="ProtNLM"/>
    </source>
</evidence>
<feature type="binding site" evidence="5">
    <location>
        <position position="187"/>
    </location>
    <ligand>
        <name>molybdate</name>
        <dbReference type="ChEBI" id="CHEBI:36264"/>
    </ligand>
</feature>
<dbReference type="STRING" id="157733.AB986_15095"/>
<dbReference type="AlphaFoldDB" id="A0A0J6CVI7"/>
<dbReference type="CDD" id="cd13537">
    <property type="entry name" value="PBP2_YvgL_like"/>
    <property type="match status" value="1"/>
</dbReference>
<feature type="binding site" evidence="5">
    <location>
        <position position="169"/>
    </location>
    <ligand>
        <name>molybdate</name>
        <dbReference type="ChEBI" id="CHEBI:36264"/>
    </ligand>
</feature>
<comment type="caution">
    <text evidence="7">The sequence shown here is derived from an EMBL/GenBank/DDBJ whole genome shotgun (WGS) entry which is preliminary data.</text>
</comment>
<dbReference type="NCBIfam" id="TIGR01256">
    <property type="entry name" value="modA"/>
    <property type="match status" value="1"/>
</dbReference>
<dbReference type="EMBL" id="LELK01000004">
    <property type="protein sequence ID" value="KMM37195.1"/>
    <property type="molecule type" value="Genomic_DNA"/>
</dbReference>
<comment type="similarity">
    <text evidence="1">Belongs to the bacterial solute-binding protein ModA family.</text>
</comment>
<dbReference type="FunFam" id="3.40.190.10:FF:000035">
    <property type="entry name" value="Molybdate ABC transporter substrate-binding protein"/>
    <property type="match status" value="1"/>
</dbReference>
<dbReference type="GO" id="GO:0046872">
    <property type="term" value="F:metal ion binding"/>
    <property type="evidence" value="ECO:0007669"/>
    <property type="project" value="UniProtKB-KW"/>
</dbReference>
<dbReference type="GO" id="GO:1901359">
    <property type="term" value="F:tungstate binding"/>
    <property type="evidence" value="ECO:0007669"/>
    <property type="project" value="UniProtKB-ARBA"/>
</dbReference>
<dbReference type="PROSITE" id="PS51257">
    <property type="entry name" value="PROKAR_LIPOPROTEIN"/>
    <property type="match status" value="1"/>
</dbReference>
<keyword evidence="4 6" id="KW-0732">Signal</keyword>
<name>A0A0J6CVI7_9BACL</name>
<evidence type="ECO:0000256" key="6">
    <source>
        <dbReference type="SAM" id="SignalP"/>
    </source>
</evidence>
<evidence type="ECO:0000256" key="4">
    <source>
        <dbReference type="ARBA" id="ARBA00022729"/>
    </source>
</evidence>
<evidence type="ECO:0000256" key="1">
    <source>
        <dbReference type="ARBA" id="ARBA00009175"/>
    </source>
</evidence>
<organism evidence="7 8">
    <name type="scientific">Guptibacillus hwajinpoensis</name>
    <dbReference type="NCBI Taxonomy" id="208199"/>
    <lineage>
        <taxon>Bacteria</taxon>
        <taxon>Bacillati</taxon>
        <taxon>Bacillota</taxon>
        <taxon>Bacilli</taxon>
        <taxon>Bacillales</taxon>
        <taxon>Guptibacillaceae</taxon>
        <taxon>Guptibacillus</taxon>
    </lineage>
</organism>
<evidence type="ECO:0000256" key="2">
    <source>
        <dbReference type="ARBA" id="ARBA00022505"/>
    </source>
</evidence>
<dbReference type="InterPro" id="IPR041879">
    <property type="entry name" value="YvgL-like_PBP2"/>
</dbReference>
<dbReference type="InterPro" id="IPR050682">
    <property type="entry name" value="ModA/WtpA"/>
</dbReference>
<feature type="chain" id="PRO_5039123094" description="Molybdenum ABC transporter substrate-binding protein" evidence="6">
    <location>
        <begin position="22"/>
        <end position="250"/>
    </location>
</feature>
<feature type="binding site" evidence="5">
    <location>
        <position position="62"/>
    </location>
    <ligand>
        <name>molybdate</name>
        <dbReference type="ChEBI" id="CHEBI:36264"/>
    </ligand>
</feature>
<accession>A0A0J6CVI7</accession>
<dbReference type="PIRSF" id="PIRSF004846">
    <property type="entry name" value="ModA"/>
    <property type="match status" value="1"/>
</dbReference>
<keyword evidence="2 5" id="KW-0500">Molybdenum</keyword>
<sequence length="250" mass="27266">MRQFLTLSLLLFILSACGTNGEEQTTLTIAAASSLSDAMEELSAAYEVEHPDTEIVLNFASSGVLANQIKQGAPIDVFLLASKDHYNELVKSDLIDPELHTNLLSNKLVLISNEATSLAGWDDLLSDRVDRIAIGTPETVPAGAYAKEALQSLQMMDKLDEQLIFAKDVRQVLTYVETGNADAGIVYQTDYLTSNKVSLVAEAPLDANSPITYPAGVVNDAQEEAKTFFTYLQSEEAMTIFKKYGFQGKK</sequence>
<dbReference type="PANTHER" id="PTHR30632:SF0">
    <property type="entry name" value="SULFATE-BINDING PROTEIN"/>
    <property type="match status" value="1"/>
</dbReference>
<dbReference type="PATRIC" id="fig|157733.3.peg.1094"/>